<dbReference type="PANTHER" id="PTHR30097:SF4">
    <property type="entry name" value="SLR6042 PROTEIN"/>
    <property type="match status" value="1"/>
</dbReference>
<feature type="domain" description="CusB-like beta-barrel" evidence="5">
    <location>
        <begin position="275"/>
        <end position="343"/>
    </location>
</feature>
<gene>
    <name evidence="8" type="ORF">LMG27198_46990</name>
</gene>
<dbReference type="PANTHER" id="PTHR30097">
    <property type="entry name" value="CATION EFFLUX SYSTEM PROTEIN CUSB"/>
    <property type="match status" value="1"/>
</dbReference>
<dbReference type="GO" id="GO:0022857">
    <property type="term" value="F:transmembrane transporter activity"/>
    <property type="evidence" value="ECO:0007669"/>
    <property type="project" value="InterPro"/>
</dbReference>
<dbReference type="Gene3D" id="2.40.50.100">
    <property type="match status" value="1"/>
</dbReference>
<feature type="domain" description="CzcB-like barrel-sandwich hybrid" evidence="6">
    <location>
        <begin position="116"/>
        <end position="267"/>
    </location>
</feature>
<dbReference type="NCBIfam" id="TIGR01730">
    <property type="entry name" value="RND_mfp"/>
    <property type="match status" value="1"/>
</dbReference>
<dbReference type="FunFam" id="2.40.30.170:FF:000010">
    <property type="entry name" value="Efflux RND transporter periplasmic adaptor subunit"/>
    <property type="match status" value="1"/>
</dbReference>
<comment type="similarity">
    <text evidence="1">Belongs to the membrane fusion protein (MFP) (TC 8.A.1) family.</text>
</comment>
<dbReference type="InterPro" id="IPR058648">
    <property type="entry name" value="HH_CzcB-like"/>
</dbReference>
<protein>
    <submittedName>
        <fullName evidence="8">Secretion protein HlyD</fullName>
    </submittedName>
</protein>
<accession>A0A9W6LUM2</accession>
<dbReference type="GO" id="GO:0046914">
    <property type="term" value="F:transition metal ion binding"/>
    <property type="evidence" value="ECO:0007669"/>
    <property type="project" value="TreeGrafter"/>
</dbReference>
<dbReference type="GO" id="GO:0060003">
    <property type="term" value="P:copper ion export"/>
    <property type="evidence" value="ECO:0007669"/>
    <property type="project" value="TreeGrafter"/>
</dbReference>
<keyword evidence="3" id="KW-0472">Membrane</keyword>
<dbReference type="AlphaFoldDB" id="A0A9W6LUM2"/>
<dbReference type="GO" id="GO:0015679">
    <property type="term" value="P:plasma membrane copper ion transport"/>
    <property type="evidence" value="ECO:0007669"/>
    <property type="project" value="TreeGrafter"/>
</dbReference>
<keyword evidence="9" id="KW-1185">Reference proteome</keyword>
<proteinExistence type="inferred from homology"/>
<dbReference type="GO" id="GO:0030288">
    <property type="term" value="C:outer membrane-bounded periplasmic space"/>
    <property type="evidence" value="ECO:0007669"/>
    <property type="project" value="TreeGrafter"/>
</dbReference>
<feature type="domain" description="CzcB-like alpha-helical hairpin" evidence="4">
    <location>
        <begin position="154"/>
        <end position="213"/>
    </location>
</feature>
<dbReference type="InterPro" id="IPR058649">
    <property type="entry name" value="CzcB_C"/>
</dbReference>
<reference evidence="8" key="1">
    <citation type="journal article" date="2023" name="Int. J. Syst. Evol. Microbiol.">
        <title>Methylocystis iwaonis sp. nov., a type II methane-oxidizing bacterium from surface soil of a rice paddy field in Japan, and emended description of the genus Methylocystis (ex Whittenbury et al. 1970) Bowman et al. 1993.</title>
        <authorList>
            <person name="Kaise H."/>
            <person name="Sawadogo J.B."/>
            <person name="Alam M.S."/>
            <person name="Ueno C."/>
            <person name="Dianou D."/>
            <person name="Shinjo R."/>
            <person name="Asakawa S."/>
        </authorList>
    </citation>
    <scope>NUCLEOTIDE SEQUENCE</scope>
    <source>
        <strain evidence="8">LMG27198</strain>
    </source>
</reference>
<evidence type="ECO:0000256" key="2">
    <source>
        <dbReference type="ARBA" id="ARBA00022448"/>
    </source>
</evidence>
<dbReference type="SUPFAM" id="SSF111369">
    <property type="entry name" value="HlyD-like secretion proteins"/>
    <property type="match status" value="1"/>
</dbReference>
<dbReference type="GO" id="GO:0016020">
    <property type="term" value="C:membrane"/>
    <property type="evidence" value="ECO:0007669"/>
    <property type="project" value="InterPro"/>
</dbReference>
<dbReference type="Pfam" id="PF25893">
    <property type="entry name" value="HH_CzcB"/>
    <property type="match status" value="1"/>
</dbReference>
<dbReference type="Pfam" id="PF25954">
    <property type="entry name" value="Beta-barrel_RND_2"/>
    <property type="match status" value="1"/>
</dbReference>
<dbReference type="Gene3D" id="2.40.30.170">
    <property type="match status" value="1"/>
</dbReference>
<evidence type="ECO:0000256" key="1">
    <source>
        <dbReference type="ARBA" id="ARBA00009477"/>
    </source>
</evidence>
<evidence type="ECO:0000259" key="5">
    <source>
        <dbReference type="Pfam" id="PF25954"/>
    </source>
</evidence>
<dbReference type="InterPro" id="IPR058792">
    <property type="entry name" value="Beta-barrel_RND_2"/>
</dbReference>
<keyword evidence="2" id="KW-0813">Transport</keyword>
<dbReference type="EMBL" id="BSEC01000005">
    <property type="protein sequence ID" value="GLI95707.1"/>
    <property type="molecule type" value="Genomic_DNA"/>
</dbReference>
<keyword evidence="3" id="KW-0812">Transmembrane</keyword>
<evidence type="ECO:0000259" key="4">
    <source>
        <dbReference type="Pfam" id="PF25893"/>
    </source>
</evidence>
<evidence type="ECO:0000256" key="3">
    <source>
        <dbReference type="SAM" id="Phobius"/>
    </source>
</evidence>
<dbReference type="InterPro" id="IPR006143">
    <property type="entry name" value="RND_pump_MFP"/>
</dbReference>
<evidence type="ECO:0000259" key="6">
    <source>
        <dbReference type="Pfam" id="PF25973"/>
    </source>
</evidence>
<evidence type="ECO:0000259" key="7">
    <source>
        <dbReference type="Pfam" id="PF25975"/>
    </source>
</evidence>
<keyword evidence="3" id="KW-1133">Transmembrane helix</keyword>
<sequence length="422" mass="46036">MENNDRWTETLRRTLVGGAWRSSAKLASRWLLFAAAILASAFLGSWFPQIWAPVRSIFPPKTQAPEPVEQKTPDSFIPLTDDQISVAKIETAPVGPGLIKRQLTVPAALKPEPDHFARVAAKVSGVVAEMRKKLGDKVAKNETLALIDSREVADAKSEYLAAVANYDLQSQLFQREKGLFEKKITAEQLFLKAKAAFTEAKLRLDLARGKLAALDLSEGEISALSSQPISRLREKEIYAPIKGRVIERLASLGQPVTGESQLYLLADLTEIEADLAVPIADLASVREGQPVALKAPDGRSFQGRVRVVNAMITPETRTGNVLATVKNPDFALRPGTLINAEVTLEQSPVKILAPRAAVQLVHNEPTVFVRVKNGFEKRVVELGDGDERSVEIVKGLKPGETIAVVNSFVLKAEAGKHEIPEE</sequence>
<feature type="domain" description="CzcB-like C-terminal circularly permuted SH3-like" evidence="7">
    <location>
        <begin position="354"/>
        <end position="411"/>
    </location>
</feature>
<dbReference type="Pfam" id="PF25973">
    <property type="entry name" value="BSH_CzcB"/>
    <property type="match status" value="1"/>
</dbReference>
<dbReference type="Gene3D" id="2.40.420.20">
    <property type="match status" value="1"/>
</dbReference>
<dbReference type="Proteomes" id="UP001144323">
    <property type="component" value="Unassembled WGS sequence"/>
</dbReference>
<name>A0A9W6LUM2_9HYPH</name>
<evidence type="ECO:0000313" key="9">
    <source>
        <dbReference type="Proteomes" id="UP001144323"/>
    </source>
</evidence>
<dbReference type="Pfam" id="PF25975">
    <property type="entry name" value="CzcB_C"/>
    <property type="match status" value="1"/>
</dbReference>
<organism evidence="8 9">
    <name type="scientific">Methylocystis echinoides</name>
    <dbReference type="NCBI Taxonomy" id="29468"/>
    <lineage>
        <taxon>Bacteria</taxon>
        <taxon>Pseudomonadati</taxon>
        <taxon>Pseudomonadota</taxon>
        <taxon>Alphaproteobacteria</taxon>
        <taxon>Hyphomicrobiales</taxon>
        <taxon>Methylocystaceae</taxon>
        <taxon>Methylocystis</taxon>
    </lineage>
</organism>
<comment type="caution">
    <text evidence="8">The sequence shown here is derived from an EMBL/GenBank/DDBJ whole genome shotgun (WGS) entry which is preliminary data.</text>
</comment>
<dbReference type="InterPro" id="IPR051909">
    <property type="entry name" value="MFP_Cation_Efflux"/>
</dbReference>
<dbReference type="InterPro" id="IPR058647">
    <property type="entry name" value="BSH_CzcB-like"/>
</dbReference>
<dbReference type="RefSeq" id="WP_281806655.1">
    <property type="nucleotide sequence ID" value="NZ_BSEC01000005.1"/>
</dbReference>
<feature type="transmembrane region" description="Helical" evidence="3">
    <location>
        <begin position="30"/>
        <end position="51"/>
    </location>
</feature>
<evidence type="ECO:0000313" key="8">
    <source>
        <dbReference type="EMBL" id="GLI95707.1"/>
    </source>
</evidence>